<feature type="transmembrane region" description="Helical" evidence="2">
    <location>
        <begin position="6"/>
        <end position="27"/>
    </location>
</feature>
<dbReference type="EMBL" id="BATJ01000012">
    <property type="protein sequence ID" value="GAD68284.1"/>
    <property type="molecule type" value="Genomic_DNA"/>
</dbReference>
<dbReference type="PANTHER" id="PTHR11102">
    <property type="entry name" value="SEL-1-LIKE PROTEIN"/>
    <property type="match status" value="1"/>
</dbReference>
<evidence type="ECO:0000256" key="1">
    <source>
        <dbReference type="SAM" id="MobiDB-lite"/>
    </source>
</evidence>
<protein>
    <recommendedName>
        <fullName evidence="5">Sel1 repeat family protein</fullName>
    </recommendedName>
</protein>
<reference evidence="3 4" key="1">
    <citation type="submission" date="2013-09" db="EMBL/GenBank/DDBJ databases">
        <title>Whole genome shotgun sequence of Vibrio proteolyticus NBRC 13287.</title>
        <authorList>
            <person name="Isaki S."/>
            <person name="Hosoyama A."/>
            <person name="Numata M."/>
            <person name="Hashimoto M."/>
            <person name="Hosoyama Y."/>
            <person name="Tsuchikane K."/>
            <person name="Noguchi M."/>
            <person name="Hirakata S."/>
            <person name="Ichikawa N."/>
            <person name="Ohji S."/>
            <person name="Yamazoe A."/>
            <person name="Fujita N."/>
        </authorList>
    </citation>
    <scope>NUCLEOTIDE SEQUENCE [LARGE SCALE GENOMIC DNA]</scope>
    <source>
        <strain evidence="3 4">NBRC 13287</strain>
    </source>
</reference>
<dbReference type="SUPFAM" id="SSF81901">
    <property type="entry name" value="HCP-like"/>
    <property type="match status" value="1"/>
</dbReference>
<evidence type="ECO:0000313" key="4">
    <source>
        <dbReference type="Proteomes" id="UP000016570"/>
    </source>
</evidence>
<organism evidence="3 4">
    <name type="scientific">Vibrio proteolyticus NBRC 13287</name>
    <dbReference type="NCBI Taxonomy" id="1219065"/>
    <lineage>
        <taxon>Bacteria</taxon>
        <taxon>Pseudomonadati</taxon>
        <taxon>Pseudomonadota</taxon>
        <taxon>Gammaproteobacteria</taxon>
        <taxon>Vibrionales</taxon>
        <taxon>Vibrionaceae</taxon>
        <taxon>Vibrio</taxon>
    </lineage>
</organism>
<dbReference type="Gene3D" id="1.25.40.10">
    <property type="entry name" value="Tetratricopeptide repeat domain"/>
    <property type="match status" value="1"/>
</dbReference>
<comment type="caution">
    <text evidence="3">The sequence shown here is derived from an EMBL/GenBank/DDBJ whole genome shotgun (WGS) entry which is preliminary data.</text>
</comment>
<dbReference type="PANTHER" id="PTHR11102:SF160">
    <property type="entry name" value="ERAD-ASSOCIATED E3 UBIQUITIN-PROTEIN LIGASE COMPONENT HRD3"/>
    <property type="match status" value="1"/>
</dbReference>
<gene>
    <name evidence="3" type="ORF">VPR01S_12_00930</name>
</gene>
<dbReference type="eggNOG" id="COG0790">
    <property type="taxonomic scope" value="Bacteria"/>
</dbReference>
<sequence>MSIIGIAIGATGLALILVFLWMLSLSLRKKRLEEEKRQRELAYRRALEKNKQRERQERILKAEEGHVPTILFLAKEAERTNIKEALHWYTKAAKLDSINGMYGIVRLSQKMREDLVLKEQAKFWQNCISALEGNASAKYDMALALFHGRGTDQNVLKATSVMQEAAEEKNIDAILFLGEWCVSANNPQRKPQDSTYWYKRAAQLNSLEGRMRLGLNYLHGVGVSADHNKGCYWLERAAEKGHVQAMYHAGEAWMDRGSKGNAIAYIWLFLSAYFGYEPAKALRDQVGANLGVDSVVGLQSLVRPIIKKMAAGTVSKHSVIRVLNKLYKRGIQLPQDATDSELLSDDNELDEELLSRAADTTQSQPQPEPQPPEPESPPPKMDFSAGFKL</sequence>
<feature type="region of interest" description="Disordered" evidence="1">
    <location>
        <begin position="338"/>
        <end position="389"/>
    </location>
</feature>
<accession>U3BEZ8</accession>
<dbReference type="Pfam" id="PF08238">
    <property type="entry name" value="Sel1"/>
    <property type="match status" value="4"/>
</dbReference>
<keyword evidence="2" id="KW-0472">Membrane</keyword>
<keyword evidence="4" id="KW-1185">Reference proteome</keyword>
<dbReference type="AlphaFoldDB" id="U3BEZ8"/>
<dbReference type="InterPro" id="IPR011990">
    <property type="entry name" value="TPR-like_helical_dom_sf"/>
</dbReference>
<evidence type="ECO:0000313" key="3">
    <source>
        <dbReference type="EMBL" id="GAD68284.1"/>
    </source>
</evidence>
<feature type="compositionally biased region" description="Acidic residues" evidence="1">
    <location>
        <begin position="338"/>
        <end position="352"/>
    </location>
</feature>
<dbReference type="SMART" id="SM00671">
    <property type="entry name" value="SEL1"/>
    <property type="match status" value="4"/>
</dbReference>
<dbReference type="InterPro" id="IPR006597">
    <property type="entry name" value="Sel1-like"/>
</dbReference>
<dbReference type="InterPro" id="IPR050767">
    <property type="entry name" value="Sel1_AlgK"/>
</dbReference>
<dbReference type="RefSeq" id="WP_021706255.1">
    <property type="nucleotide sequence ID" value="NZ_BATJ01000012.1"/>
</dbReference>
<evidence type="ECO:0000256" key="2">
    <source>
        <dbReference type="SAM" id="Phobius"/>
    </source>
</evidence>
<keyword evidence="2" id="KW-1133">Transmembrane helix</keyword>
<keyword evidence="2" id="KW-0812">Transmembrane</keyword>
<evidence type="ECO:0008006" key="5">
    <source>
        <dbReference type="Google" id="ProtNLM"/>
    </source>
</evidence>
<dbReference type="STRING" id="1219065.VPR01S_12_00930"/>
<feature type="compositionally biased region" description="Pro residues" evidence="1">
    <location>
        <begin position="366"/>
        <end position="380"/>
    </location>
</feature>
<proteinExistence type="predicted"/>
<name>U3BEZ8_VIBPR</name>
<dbReference type="Proteomes" id="UP000016570">
    <property type="component" value="Unassembled WGS sequence"/>
</dbReference>